<protein>
    <submittedName>
        <fullName evidence="3">AAEL009418-PA</fullName>
    </submittedName>
</protein>
<evidence type="ECO:0000313" key="4">
    <source>
        <dbReference type="Proteomes" id="UP000682892"/>
    </source>
</evidence>
<accession>Q16VY5</accession>
<gene>
    <name evidence="3" type="ORF">AaeL_AAEL009418</name>
</gene>
<dbReference type="AlphaFoldDB" id="Q16VY5"/>
<evidence type="ECO:0000256" key="2">
    <source>
        <dbReference type="SAM" id="Phobius"/>
    </source>
</evidence>
<reference evidence="3" key="2">
    <citation type="journal article" date="2007" name="Science">
        <title>Genome sequence of Aedes aegypti, a major arbovirus vector.</title>
        <authorList>
            <person name="Nene V."/>
            <person name="Wortman J.R."/>
            <person name="Lawson D."/>
            <person name="Haas B."/>
            <person name="Kodira C."/>
            <person name="Tu Z.J."/>
            <person name="Loftus B."/>
            <person name="Xi Z."/>
            <person name="Megy K."/>
            <person name="Grabherr M."/>
            <person name="Ren Q."/>
            <person name="Zdobnov E.M."/>
            <person name="Lobo N.F."/>
            <person name="Campbell K.S."/>
            <person name="Brown S.E."/>
            <person name="Bonaldo M.F."/>
            <person name="Zhu J."/>
            <person name="Sinkins S.P."/>
            <person name="Hogenkamp D.G."/>
            <person name="Amedeo P."/>
            <person name="Arensburger P."/>
            <person name="Atkinson P.W."/>
            <person name="Bidwell S."/>
            <person name="Biedler J."/>
            <person name="Birney E."/>
            <person name="Bruggner R.V."/>
            <person name="Costas J."/>
            <person name="Coy M.R."/>
            <person name="Crabtree J."/>
            <person name="Crawford M."/>
            <person name="Debruyn B."/>
            <person name="Decaprio D."/>
            <person name="Eiglmeier K."/>
            <person name="Eisenstadt E."/>
            <person name="El-Dorry H."/>
            <person name="Gelbart W.M."/>
            <person name="Gomes S.L."/>
            <person name="Hammond M."/>
            <person name="Hannick L.I."/>
            <person name="Hogan J.R."/>
            <person name="Holmes M.H."/>
            <person name="Jaffe D."/>
            <person name="Johnston J.S."/>
            <person name="Kennedy R.C."/>
            <person name="Koo H."/>
            <person name="Kravitz S."/>
            <person name="Kriventseva E.V."/>
            <person name="Kulp D."/>
            <person name="Labutti K."/>
            <person name="Lee E."/>
            <person name="Li S."/>
            <person name="Lovin D.D."/>
            <person name="Mao C."/>
            <person name="Mauceli E."/>
            <person name="Menck C.F."/>
            <person name="Miller J.R."/>
            <person name="Montgomery P."/>
            <person name="Mori A."/>
            <person name="Nascimento A.L."/>
            <person name="Naveira H.F."/>
            <person name="Nusbaum C."/>
            <person name="O'leary S."/>
            <person name="Orvis J."/>
            <person name="Pertea M."/>
            <person name="Quesneville H."/>
            <person name="Reidenbach K.R."/>
            <person name="Rogers Y.H."/>
            <person name="Roth C.W."/>
            <person name="Schneider J.R."/>
            <person name="Schatz M."/>
            <person name="Shumway M."/>
            <person name="Stanke M."/>
            <person name="Stinson E.O."/>
            <person name="Tubio J.M."/>
            <person name="Vanzee J.P."/>
            <person name="Verjovski-Almeida S."/>
            <person name="Werner D."/>
            <person name="White O."/>
            <person name="Wyder S."/>
            <person name="Zeng Q."/>
            <person name="Zhao Q."/>
            <person name="Zhao Y."/>
            <person name="Hill C.A."/>
            <person name="Raikhel A.S."/>
            <person name="Soares M.B."/>
            <person name="Knudson D.L."/>
            <person name="Lee N.H."/>
            <person name="Galagan J."/>
            <person name="Salzberg S.L."/>
            <person name="Paulsen I.T."/>
            <person name="Dimopoulos G."/>
            <person name="Collins F.H."/>
            <person name="Birren B."/>
            <person name="Fraser-Liggett C.M."/>
            <person name="Severson D.W."/>
        </authorList>
    </citation>
    <scope>NUCLEOTIDE SEQUENCE [LARGE SCALE GENOMIC DNA]</scope>
    <source>
        <strain evidence="3">Liverpool</strain>
    </source>
</reference>
<feature type="compositionally biased region" description="Basic and acidic residues" evidence="1">
    <location>
        <begin position="29"/>
        <end position="38"/>
    </location>
</feature>
<name>Q16VY5_AEDAE</name>
<evidence type="ECO:0000256" key="1">
    <source>
        <dbReference type="SAM" id="MobiDB-lite"/>
    </source>
</evidence>
<sequence length="219" mass="24279">MVQRERSDLEYDLSSDGGDQSRNTPSNGFRDRSRDIDRSQQNAEDMARYLLERATLYWNLFITVTNNLMDRYHAKEIATAIYDGLKKYPLLVLSITAIFFILSLPFMIFVFFTLATAIMTLTGFVLIEGTLITVASMLLIGVLIGVGCLLGTIGLVFLVGFFVFPRRTTGWTGGANKELGVLVRDMLGRKSKLKSVKCLSCSNVVSQVTGSLLGSCAQY</sequence>
<dbReference type="eggNOG" id="ENOG502SE0X">
    <property type="taxonomic scope" value="Eukaryota"/>
</dbReference>
<keyword evidence="2" id="KW-1133">Transmembrane helix</keyword>
<dbReference type="Proteomes" id="UP000682892">
    <property type="component" value="Chromosome 3"/>
</dbReference>
<keyword evidence="2" id="KW-0812">Transmembrane</keyword>
<dbReference type="HOGENOM" id="CLU_109941_0_0_1"/>
<keyword evidence="2" id="KW-0472">Membrane</keyword>
<evidence type="ECO:0000313" key="3">
    <source>
        <dbReference type="EMBL" id="EAT38728.1"/>
    </source>
</evidence>
<dbReference type="VEuPathDB" id="VectorBase:AAEL009418"/>
<dbReference type="KEGG" id="aag:5571914"/>
<dbReference type="PhylomeDB" id="Q16VY5"/>
<dbReference type="OMA" id="IALWCAR"/>
<dbReference type="EMBL" id="CH477579">
    <property type="protein sequence ID" value="EAT38728.1"/>
    <property type="molecule type" value="Genomic_DNA"/>
</dbReference>
<dbReference type="OrthoDB" id="8019798at2759"/>
<organism evidence="3 4">
    <name type="scientific">Aedes aegypti</name>
    <name type="common">Yellowfever mosquito</name>
    <name type="synonym">Culex aegypti</name>
    <dbReference type="NCBI Taxonomy" id="7159"/>
    <lineage>
        <taxon>Eukaryota</taxon>
        <taxon>Metazoa</taxon>
        <taxon>Ecdysozoa</taxon>
        <taxon>Arthropoda</taxon>
        <taxon>Hexapoda</taxon>
        <taxon>Insecta</taxon>
        <taxon>Pterygota</taxon>
        <taxon>Neoptera</taxon>
        <taxon>Endopterygota</taxon>
        <taxon>Diptera</taxon>
        <taxon>Nematocera</taxon>
        <taxon>Culicoidea</taxon>
        <taxon>Culicidae</taxon>
        <taxon>Culicinae</taxon>
        <taxon>Aedini</taxon>
        <taxon>Aedes</taxon>
        <taxon>Stegomyia</taxon>
    </lineage>
</organism>
<proteinExistence type="predicted"/>
<feature type="region of interest" description="Disordered" evidence="1">
    <location>
        <begin position="1"/>
        <end position="39"/>
    </location>
</feature>
<dbReference type="Pfam" id="PF16015">
    <property type="entry name" value="Promethin"/>
    <property type="match status" value="1"/>
</dbReference>
<dbReference type="PaxDb" id="7159-AAEL009418-PA"/>
<feature type="compositionally biased region" description="Polar residues" evidence="1">
    <location>
        <begin position="17"/>
        <end position="27"/>
    </location>
</feature>
<feature type="transmembrane region" description="Helical" evidence="2">
    <location>
        <begin position="131"/>
        <end position="164"/>
    </location>
</feature>
<reference evidence="3" key="1">
    <citation type="submission" date="2005-10" db="EMBL/GenBank/DDBJ databases">
        <authorList>
            <person name="Loftus B.J."/>
            <person name="Nene V.M."/>
            <person name="Hannick L.I."/>
            <person name="Bidwell S."/>
            <person name="Haas B."/>
            <person name="Amedeo P."/>
            <person name="Orvis J."/>
            <person name="Wortman J.R."/>
            <person name="White O.R."/>
            <person name="Salzberg S."/>
            <person name="Shumway M."/>
            <person name="Koo H."/>
            <person name="Zhao Y."/>
            <person name="Holmes M."/>
            <person name="Miller J."/>
            <person name="Schatz M."/>
            <person name="Pop M."/>
            <person name="Pai G."/>
            <person name="Utterback T."/>
            <person name="Rogers Y.-H."/>
            <person name="Kravitz S."/>
            <person name="Fraser C.M."/>
        </authorList>
    </citation>
    <scope>NUCLEOTIDE SEQUENCE</scope>
    <source>
        <strain evidence="3">Liverpool</strain>
    </source>
</reference>
<reference evidence="3" key="3">
    <citation type="submission" date="2012-09" db="EMBL/GenBank/DDBJ databases">
        <authorList>
            <consortium name="VectorBase"/>
        </authorList>
    </citation>
    <scope>NUCLEOTIDE SEQUENCE</scope>
    <source>
        <strain evidence="3">Liverpool</strain>
    </source>
</reference>
<feature type="transmembrane region" description="Helical" evidence="2">
    <location>
        <begin position="90"/>
        <end position="119"/>
    </location>
</feature>